<keyword evidence="3" id="KW-1185">Reference proteome</keyword>
<evidence type="ECO:0000313" key="2">
    <source>
        <dbReference type="EMBL" id="CAH0520656.1"/>
    </source>
</evidence>
<dbReference type="PANTHER" id="PTHR10910">
    <property type="entry name" value="EUKARYOTE SPECIFIC DSRNA BINDING PROTEIN"/>
    <property type="match status" value="1"/>
</dbReference>
<dbReference type="PANTHER" id="PTHR10910:SF62">
    <property type="entry name" value="AT07585P-RELATED"/>
    <property type="match status" value="1"/>
</dbReference>
<reference evidence="2 3" key="1">
    <citation type="submission" date="2021-11" db="EMBL/GenBank/DDBJ databases">
        <authorList>
            <person name="Islam A."/>
            <person name="Islam S."/>
            <person name="Flora M.S."/>
            <person name="Rahman M."/>
            <person name="Ziaur R.M."/>
            <person name="Epstein J.H."/>
            <person name="Hassan M."/>
            <person name="Klassen M."/>
            <person name="Woodard K."/>
            <person name="Webb A."/>
            <person name="Webby R.J."/>
            <person name="El Zowalaty M.E."/>
        </authorList>
    </citation>
    <scope>NUCLEOTIDE SEQUENCE [LARGE SCALE GENOMIC DNA]</scope>
    <source>
        <strain evidence="2">Pbs1</strain>
    </source>
</reference>
<protein>
    <recommendedName>
        <fullName evidence="1">A to I editase domain-containing protein</fullName>
    </recommendedName>
</protein>
<gene>
    <name evidence="2" type="ORF">PBS001_LOCUS7124</name>
</gene>
<dbReference type="Proteomes" id="UP001158986">
    <property type="component" value="Unassembled WGS sequence"/>
</dbReference>
<dbReference type="Pfam" id="PF02137">
    <property type="entry name" value="A_deamin"/>
    <property type="match status" value="1"/>
</dbReference>
<sequence>MPSPTIASNVACAVLQWFESSSQCQKKIPASTWTVLAGIVLHTRSPPSSTPDAVSTDTFRVLTAATGNKCLGRCDLNVDGVVVNDCHAEVLARRALLRYLYVEALHWKENELESNKQSIFECHLTSHRLVLKPQHSLHLFISEAPCGDAAIYELREETVDQLVQQRAAKSNITNNEARIQVEHRSELRITGAKRPSDRDTLLPDKRFAQTAGVARVKSGRSDLPLDKQTLSMSCSDKLAKWNALGLQGSLLLQWFEPVFLNSIVVSRDDKAMSVAKQEQALRRAVYTRLEQRGVLIMGVPLSSCKACVVSNIPQFSRRRIPFRAPSSLALVWTIQESYWTLKQKLTSEKLTSKSLDEVKFAGKFFHTFEIEFLMAATGLKQGAKKASKMNQAAMERVASRLSKRYLLRAFHHVLGQHLLSDTEYIQLKQKVPLHVWSTAAPSTLSAPTPVVAYNDRRKHFFAAFSDWIGVPTKFKQFKL</sequence>
<dbReference type="SMART" id="SM00552">
    <property type="entry name" value="ADEAMc"/>
    <property type="match status" value="1"/>
</dbReference>
<organism evidence="2 3">
    <name type="scientific">Peronospora belbahrii</name>
    <dbReference type="NCBI Taxonomy" id="622444"/>
    <lineage>
        <taxon>Eukaryota</taxon>
        <taxon>Sar</taxon>
        <taxon>Stramenopiles</taxon>
        <taxon>Oomycota</taxon>
        <taxon>Peronosporomycetes</taxon>
        <taxon>Peronosporales</taxon>
        <taxon>Peronosporaceae</taxon>
        <taxon>Peronospora</taxon>
    </lineage>
</organism>
<dbReference type="PROSITE" id="PS50141">
    <property type="entry name" value="A_DEAMIN_EDITASE"/>
    <property type="match status" value="1"/>
</dbReference>
<feature type="domain" description="A to I editase" evidence="1">
    <location>
        <begin position="63"/>
        <end position="477"/>
    </location>
</feature>
<evidence type="ECO:0000259" key="1">
    <source>
        <dbReference type="PROSITE" id="PS50141"/>
    </source>
</evidence>
<name>A0ABN8D7W2_9STRA</name>
<accession>A0ABN8D7W2</accession>
<dbReference type="EMBL" id="CAKLCB010000367">
    <property type="protein sequence ID" value="CAH0520656.1"/>
    <property type="molecule type" value="Genomic_DNA"/>
</dbReference>
<comment type="caution">
    <text evidence="2">The sequence shown here is derived from an EMBL/GenBank/DDBJ whole genome shotgun (WGS) entry which is preliminary data.</text>
</comment>
<evidence type="ECO:0000313" key="3">
    <source>
        <dbReference type="Proteomes" id="UP001158986"/>
    </source>
</evidence>
<proteinExistence type="predicted"/>
<dbReference type="InterPro" id="IPR002466">
    <property type="entry name" value="A_deamin"/>
</dbReference>